<sequence>MSSQASVFKNRVSAFLLEMRAGHTCHKLKVGGQTHAVETKHAFRLERRRRPRGSRSLLPALALLKGGSARDREELETRVPGEPLSFASSGAVKEEGLAPRCANSRYGFNNPESLWGPALSGILSRGMRIRPGGGTAEAKTRDGQLTRRWTLSGLCI</sequence>
<organism evidence="1 2">
    <name type="scientific">Rousettus aegyptiacus</name>
    <name type="common">Egyptian fruit bat</name>
    <name type="synonym">Pteropus aegyptiacus</name>
    <dbReference type="NCBI Taxonomy" id="9407"/>
    <lineage>
        <taxon>Eukaryota</taxon>
        <taxon>Metazoa</taxon>
        <taxon>Chordata</taxon>
        <taxon>Craniata</taxon>
        <taxon>Vertebrata</taxon>
        <taxon>Euteleostomi</taxon>
        <taxon>Mammalia</taxon>
        <taxon>Eutheria</taxon>
        <taxon>Laurasiatheria</taxon>
        <taxon>Chiroptera</taxon>
        <taxon>Yinpterochiroptera</taxon>
        <taxon>Pteropodoidea</taxon>
        <taxon>Pteropodidae</taxon>
        <taxon>Rousettinae</taxon>
        <taxon>Rousettus</taxon>
    </lineage>
</organism>
<proteinExistence type="predicted"/>
<evidence type="ECO:0000313" key="1">
    <source>
        <dbReference type="EMBL" id="KAF6401575.1"/>
    </source>
</evidence>
<keyword evidence="2" id="KW-1185">Reference proteome</keyword>
<dbReference type="Proteomes" id="UP000593571">
    <property type="component" value="Unassembled WGS sequence"/>
</dbReference>
<evidence type="ECO:0000313" key="2">
    <source>
        <dbReference type="Proteomes" id="UP000593571"/>
    </source>
</evidence>
<name>A0A7J8BT46_ROUAE</name>
<dbReference type="EMBL" id="JACASE010000016">
    <property type="protein sequence ID" value="KAF6401575.1"/>
    <property type="molecule type" value="Genomic_DNA"/>
</dbReference>
<gene>
    <name evidence="1" type="ORF">HJG63_009627</name>
</gene>
<reference evidence="1 2" key="1">
    <citation type="journal article" date="2020" name="Nature">
        <title>Six reference-quality genomes reveal evolution of bat adaptations.</title>
        <authorList>
            <person name="Jebb D."/>
            <person name="Huang Z."/>
            <person name="Pippel M."/>
            <person name="Hughes G.M."/>
            <person name="Lavrichenko K."/>
            <person name="Devanna P."/>
            <person name="Winkler S."/>
            <person name="Jermiin L.S."/>
            <person name="Skirmuntt E.C."/>
            <person name="Katzourakis A."/>
            <person name="Burkitt-Gray L."/>
            <person name="Ray D.A."/>
            <person name="Sullivan K.A.M."/>
            <person name="Roscito J.G."/>
            <person name="Kirilenko B.M."/>
            <person name="Davalos L.M."/>
            <person name="Corthals A.P."/>
            <person name="Power M.L."/>
            <person name="Jones G."/>
            <person name="Ransome R.D."/>
            <person name="Dechmann D.K.N."/>
            <person name="Locatelli A.G."/>
            <person name="Puechmaille S.J."/>
            <person name="Fedrigo O."/>
            <person name="Jarvis E.D."/>
            <person name="Hiller M."/>
            <person name="Vernes S.C."/>
            <person name="Myers E.W."/>
            <person name="Teeling E.C."/>
        </authorList>
    </citation>
    <scope>NUCLEOTIDE SEQUENCE [LARGE SCALE GENOMIC DNA]</scope>
    <source>
        <strain evidence="1">MRouAeg1</strain>
        <tissue evidence="1">Muscle</tissue>
    </source>
</reference>
<dbReference type="AlphaFoldDB" id="A0A7J8BT46"/>
<comment type="caution">
    <text evidence="1">The sequence shown here is derived from an EMBL/GenBank/DDBJ whole genome shotgun (WGS) entry which is preliminary data.</text>
</comment>
<accession>A0A7J8BT46</accession>
<protein>
    <submittedName>
        <fullName evidence="1">Uncharacterized protein</fullName>
    </submittedName>
</protein>